<dbReference type="AlphaFoldDB" id="A0A8S1LDJ0"/>
<accession>A0A8S1LDJ0</accession>
<gene>
    <name evidence="1" type="ORF">PPRIM_AZ9-3.1.T0380298</name>
</gene>
<evidence type="ECO:0000313" key="2">
    <source>
        <dbReference type="Proteomes" id="UP000688137"/>
    </source>
</evidence>
<dbReference type="EMBL" id="CAJJDM010000037">
    <property type="protein sequence ID" value="CAD8066158.1"/>
    <property type="molecule type" value="Genomic_DNA"/>
</dbReference>
<keyword evidence="2" id="KW-1185">Reference proteome</keyword>
<sequence length="140" mass="16393">MNQSMAKLYSQDGTGRDSYIFNDNGGFYPGNLKLQKTPSLQNWAYGTYSPQKTHFKPERRQFYISDGTGRDTYVIRNVQDKAYFSPDFSFQLRKYDSQVLSPQYPYKLPPLKQAQLYIKSDKQKSLIQRLAKPKLRTQND</sequence>
<proteinExistence type="predicted"/>
<comment type="caution">
    <text evidence="1">The sequence shown here is derived from an EMBL/GenBank/DDBJ whole genome shotgun (WGS) entry which is preliminary data.</text>
</comment>
<dbReference type="Proteomes" id="UP000688137">
    <property type="component" value="Unassembled WGS sequence"/>
</dbReference>
<protein>
    <submittedName>
        <fullName evidence="1">Uncharacterized protein</fullName>
    </submittedName>
</protein>
<reference evidence="1" key="1">
    <citation type="submission" date="2021-01" db="EMBL/GenBank/DDBJ databases">
        <authorList>
            <consortium name="Genoscope - CEA"/>
            <person name="William W."/>
        </authorList>
    </citation>
    <scope>NUCLEOTIDE SEQUENCE</scope>
</reference>
<dbReference type="OMA" id="SLQNWAY"/>
<organism evidence="1 2">
    <name type="scientific">Paramecium primaurelia</name>
    <dbReference type="NCBI Taxonomy" id="5886"/>
    <lineage>
        <taxon>Eukaryota</taxon>
        <taxon>Sar</taxon>
        <taxon>Alveolata</taxon>
        <taxon>Ciliophora</taxon>
        <taxon>Intramacronucleata</taxon>
        <taxon>Oligohymenophorea</taxon>
        <taxon>Peniculida</taxon>
        <taxon>Parameciidae</taxon>
        <taxon>Paramecium</taxon>
    </lineage>
</organism>
<name>A0A8S1LDJ0_PARPR</name>
<evidence type="ECO:0000313" key="1">
    <source>
        <dbReference type="EMBL" id="CAD8066158.1"/>
    </source>
</evidence>